<accession>A0AAJ0MJS1</accession>
<dbReference type="InterPro" id="IPR006838">
    <property type="entry name" value="ADTRP_AIG1"/>
</dbReference>
<comment type="subcellular location">
    <subcellularLocation>
        <location evidence="1">Endomembrane system</location>
        <topology evidence="1">Multi-pass membrane protein</topology>
    </subcellularLocation>
</comment>
<reference evidence="6" key="1">
    <citation type="journal article" date="2023" name="Mol. Phylogenet. Evol.">
        <title>Genome-scale phylogeny and comparative genomics of the fungal order Sordariales.</title>
        <authorList>
            <person name="Hensen N."/>
            <person name="Bonometti L."/>
            <person name="Westerberg I."/>
            <person name="Brannstrom I.O."/>
            <person name="Guillou S."/>
            <person name="Cros-Aarteil S."/>
            <person name="Calhoun S."/>
            <person name="Haridas S."/>
            <person name="Kuo A."/>
            <person name="Mondo S."/>
            <person name="Pangilinan J."/>
            <person name="Riley R."/>
            <person name="LaButti K."/>
            <person name="Andreopoulos B."/>
            <person name="Lipzen A."/>
            <person name="Chen C."/>
            <person name="Yan M."/>
            <person name="Daum C."/>
            <person name="Ng V."/>
            <person name="Clum A."/>
            <person name="Steindorff A."/>
            <person name="Ohm R.A."/>
            <person name="Martin F."/>
            <person name="Silar P."/>
            <person name="Natvig D.O."/>
            <person name="Lalanne C."/>
            <person name="Gautier V."/>
            <person name="Ament-Velasquez S.L."/>
            <person name="Kruys A."/>
            <person name="Hutchinson M.I."/>
            <person name="Powell A.J."/>
            <person name="Barry K."/>
            <person name="Miller A.N."/>
            <person name="Grigoriev I.V."/>
            <person name="Debuchy R."/>
            <person name="Gladieux P."/>
            <person name="Hiltunen Thoren M."/>
            <person name="Johannesson H."/>
        </authorList>
    </citation>
    <scope>NUCLEOTIDE SEQUENCE</scope>
    <source>
        <strain evidence="6">CBS 955.72</strain>
    </source>
</reference>
<evidence type="ECO:0000313" key="6">
    <source>
        <dbReference type="EMBL" id="KAK3362793.1"/>
    </source>
</evidence>
<feature type="transmembrane region" description="Helical" evidence="5">
    <location>
        <begin position="50"/>
        <end position="73"/>
    </location>
</feature>
<organism evidence="6 7">
    <name type="scientific">Lasiosphaeria hispida</name>
    <dbReference type="NCBI Taxonomy" id="260671"/>
    <lineage>
        <taxon>Eukaryota</taxon>
        <taxon>Fungi</taxon>
        <taxon>Dikarya</taxon>
        <taxon>Ascomycota</taxon>
        <taxon>Pezizomycotina</taxon>
        <taxon>Sordariomycetes</taxon>
        <taxon>Sordariomycetidae</taxon>
        <taxon>Sordariales</taxon>
        <taxon>Lasiosphaeriaceae</taxon>
        <taxon>Lasiosphaeria</taxon>
    </lineage>
</organism>
<keyword evidence="4 5" id="KW-0472">Membrane</keyword>
<dbReference type="Pfam" id="PF04750">
    <property type="entry name" value="Far-17a_AIG1"/>
    <property type="match status" value="1"/>
</dbReference>
<sequence>MTRHPLQRLSSPSRSVSAGIHVLGLLSFSASFGYLQKYPNPLHQGVGGDFQFLTIIGLALSSATFVSGILADITLNRGLFEIKNILSVCSAPLEVLISVLYWGICAIDRKLVVPPDVSLPLLPDIGFHAMPAIMLALDLMLLSPPWTIRGYGAMAISLTVAFLYWGWVEYCFSHNGWYPYPLLAILSTWQRVFLFSFSAVLMTGSTMILKFAYGSINGIGELKKEALRPVKME</sequence>
<dbReference type="GO" id="GO:0016020">
    <property type="term" value="C:membrane"/>
    <property type="evidence" value="ECO:0007669"/>
    <property type="project" value="InterPro"/>
</dbReference>
<dbReference type="Proteomes" id="UP001275084">
    <property type="component" value="Unassembled WGS sequence"/>
</dbReference>
<evidence type="ECO:0000256" key="1">
    <source>
        <dbReference type="ARBA" id="ARBA00004127"/>
    </source>
</evidence>
<comment type="caution">
    <text evidence="6">The sequence shown here is derived from an EMBL/GenBank/DDBJ whole genome shotgun (WGS) entry which is preliminary data.</text>
</comment>
<feature type="transmembrane region" description="Helical" evidence="5">
    <location>
        <begin position="188"/>
        <end position="213"/>
    </location>
</feature>
<evidence type="ECO:0000256" key="5">
    <source>
        <dbReference type="SAM" id="Phobius"/>
    </source>
</evidence>
<evidence type="ECO:0000256" key="4">
    <source>
        <dbReference type="ARBA" id="ARBA00023136"/>
    </source>
</evidence>
<evidence type="ECO:0000256" key="2">
    <source>
        <dbReference type="ARBA" id="ARBA00022692"/>
    </source>
</evidence>
<keyword evidence="7" id="KW-1185">Reference proteome</keyword>
<name>A0AAJ0MJS1_9PEZI</name>
<reference evidence="6" key="2">
    <citation type="submission" date="2023-06" db="EMBL/GenBank/DDBJ databases">
        <authorList>
            <consortium name="Lawrence Berkeley National Laboratory"/>
            <person name="Haridas S."/>
            <person name="Hensen N."/>
            <person name="Bonometti L."/>
            <person name="Westerberg I."/>
            <person name="Brannstrom I.O."/>
            <person name="Guillou S."/>
            <person name="Cros-Aarteil S."/>
            <person name="Calhoun S."/>
            <person name="Kuo A."/>
            <person name="Mondo S."/>
            <person name="Pangilinan J."/>
            <person name="Riley R."/>
            <person name="Labutti K."/>
            <person name="Andreopoulos B."/>
            <person name="Lipzen A."/>
            <person name="Chen C."/>
            <person name="Yanf M."/>
            <person name="Daum C."/>
            <person name="Ng V."/>
            <person name="Clum A."/>
            <person name="Steindorff A."/>
            <person name="Ohm R."/>
            <person name="Martin F."/>
            <person name="Silar P."/>
            <person name="Natvig D."/>
            <person name="Lalanne C."/>
            <person name="Gautier V."/>
            <person name="Ament-Velasquez S.L."/>
            <person name="Kruys A."/>
            <person name="Hutchinson M.I."/>
            <person name="Powell A.J."/>
            <person name="Barry K."/>
            <person name="Miller A.N."/>
            <person name="Grigoriev I.V."/>
            <person name="Debuchy R."/>
            <person name="Gladieux P."/>
            <person name="Thoren M.H."/>
            <person name="Johannesson H."/>
        </authorList>
    </citation>
    <scope>NUCLEOTIDE SEQUENCE</scope>
    <source>
        <strain evidence="6">CBS 955.72</strain>
    </source>
</reference>
<dbReference type="GO" id="GO:0012505">
    <property type="term" value="C:endomembrane system"/>
    <property type="evidence" value="ECO:0007669"/>
    <property type="project" value="UniProtKB-SubCell"/>
</dbReference>
<evidence type="ECO:0000256" key="3">
    <source>
        <dbReference type="ARBA" id="ARBA00022989"/>
    </source>
</evidence>
<keyword evidence="2 5" id="KW-0812">Transmembrane</keyword>
<protein>
    <submittedName>
        <fullName evidence="6">FAR-17a/AIG1-like protein</fullName>
    </submittedName>
</protein>
<dbReference type="AlphaFoldDB" id="A0AAJ0MJS1"/>
<keyword evidence="3 5" id="KW-1133">Transmembrane helix</keyword>
<feature type="transmembrane region" description="Helical" evidence="5">
    <location>
        <begin position="150"/>
        <end position="168"/>
    </location>
</feature>
<dbReference type="PANTHER" id="PTHR10989">
    <property type="entry name" value="ANDROGEN-INDUCED PROTEIN 1-RELATED"/>
    <property type="match status" value="1"/>
</dbReference>
<feature type="transmembrane region" description="Helical" evidence="5">
    <location>
        <begin position="16"/>
        <end position="35"/>
    </location>
</feature>
<feature type="transmembrane region" description="Helical" evidence="5">
    <location>
        <begin position="85"/>
        <end position="105"/>
    </location>
</feature>
<feature type="transmembrane region" description="Helical" evidence="5">
    <location>
        <begin position="125"/>
        <end position="143"/>
    </location>
</feature>
<dbReference type="PANTHER" id="PTHR10989:SF16">
    <property type="entry name" value="AT02829P-RELATED"/>
    <property type="match status" value="1"/>
</dbReference>
<proteinExistence type="predicted"/>
<dbReference type="EMBL" id="JAUIQD010000001">
    <property type="protein sequence ID" value="KAK3362793.1"/>
    <property type="molecule type" value="Genomic_DNA"/>
</dbReference>
<evidence type="ECO:0000313" key="7">
    <source>
        <dbReference type="Proteomes" id="UP001275084"/>
    </source>
</evidence>
<gene>
    <name evidence="6" type="ORF">B0T25DRAFT_17416</name>
</gene>